<feature type="compositionally biased region" description="Basic and acidic residues" evidence="4">
    <location>
        <begin position="643"/>
        <end position="660"/>
    </location>
</feature>
<feature type="compositionally biased region" description="Low complexity" evidence="4">
    <location>
        <begin position="796"/>
        <end position="813"/>
    </location>
</feature>
<evidence type="ECO:0000313" key="7">
    <source>
        <dbReference type="Proteomes" id="UP000534107"/>
    </source>
</evidence>
<evidence type="ECO:0000256" key="2">
    <source>
        <dbReference type="ARBA" id="ARBA00022771"/>
    </source>
</evidence>
<keyword evidence="7" id="KW-1185">Reference proteome</keyword>
<feature type="domain" description="C2H2-type" evidence="5">
    <location>
        <begin position="58"/>
        <end position="80"/>
    </location>
</feature>
<accession>A0A7K9HUI3</accession>
<keyword evidence="1" id="KW-0479">Metal-binding</keyword>
<dbReference type="PANTHER" id="PTHR17614">
    <property type="entry name" value="ZINC FINGER-CONTAINING"/>
    <property type="match status" value="1"/>
</dbReference>
<comment type="caution">
    <text evidence="6">The sequence shown here is derived from an EMBL/GenBank/DDBJ whole genome shotgun (WGS) entry which is preliminary data.</text>
</comment>
<dbReference type="Proteomes" id="UP000534107">
    <property type="component" value="Unassembled WGS sequence"/>
</dbReference>
<evidence type="ECO:0000256" key="3">
    <source>
        <dbReference type="ARBA" id="ARBA00022833"/>
    </source>
</evidence>
<feature type="compositionally biased region" description="Basic and acidic residues" evidence="4">
    <location>
        <begin position="893"/>
        <end position="906"/>
    </location>
</feature>
<feature type="compositionally biased region" description="Basic and acidic residues" evidence="4">
    <location>
        <begin position="525"/>
        <end position="536"/>
    </location>
</feature>
<proteinExistence type="predicted"/>
<evidence type="ECO:0000256" key="4">
    <source>
        <dbReference type="SAM" id="MobiDB-lite"/>
    </source>
</evidence>
<keyword evidence="3" id="KW-0862">Zinc</keyword>
<dbReference type="AlphaFoldDB" id="A0A7K9HUI3"/>
<feature type="non-terminal residue" evidence="6">
    <location>
        <position position="1"/>
    </location>
</feature>
<keyword evidence="2" id="KW-0863">Zinc-finger</keyword>
<feature type="region of interest" description="Disordered" evidence="4">
    <location>
        <begin position="268"/>
        <end position="400"/>
    </location>
</feature>
<dbReference type="InterPro" id="IPR052445">
    <property type="entry name" value="ZnF-G_patch_domain"/>
</dbReference>
<dbReference type="PANTHER" id="PTHR17614:SF12">
    <property type="entry name" value="ZINC FINGER PROTEIN 804B"/>
    <property type="match status" value="1"/>
</dbReference>
<dbReference type="OrthoDB" id="4822at2759"/>
<dbReference type="EMBL" id="VWZO01012840">
    <property type="protein sequence ID" value="NXH17136.1"/>
    <property type="molecule type" value="Genomic_DNA"/>
</dbReference>
<feature type="non-terminal residue" evidence="6">
    <location>
        <position position="1220"/>
    </location>
</feature>
<feature type="compositionally biased region" description="Low complexity" evidence="4">
    <location>
        <begin position="676"/>
        <end position="691"/>
    </location>
</feature>
<feature type="compositionally biased region" description="Basic residues" evidence="4">
    <location>
        <begin position="510"/>
        <end position="524"/>
    </location>
</feature>
<feature type="region of interest" description="Disordered" evidence="4">
    <location>
        <begin position="633"/>
        <end position="703"/>
    </location>
</feature>
<dbReference type="PROSITE" id="PS00028">
    <property type="entry name" value="ZINC_FINGER_C2H2_1"/>
    <property type="match status" value="1"/>
</dbReference>
<feature type="region of interest" description="Disordered" evidence="4">
    <location>
        <begin position="884"/>
        <end position="910"/>
    </location>
</feature>
<feature type="region of interest" description="Disordered" evidence="4">
    <location>
        <begin position="745"/>
        <end position="857"/>
    </location>
</feature>
<organism evidence="6 7">
    <name type="scientific">Bucco capensis</name>
    <name type="common">collared puffbird</name>
    <dbReference type="NCBI Taxonomy" id="135168"/>
    <lineage>
        <taxon>Eukaryota</taxon>
        <taxon>Metazoa</taxon>
        <taxon>Chordata</taxon>
        <taxon>Craniata</taxon>
        <taxon>Vertebrata</taxon>
        <taxon>Euteleostomi</taxon>
        <taxon>Archelosauria</taxon>
        <taxon>Archosauria</taxon>
        <taxon>Dinosauria</taxon>
        <taxon>Saurischia</taxon>
        <taxon>Theropoda</taxon>
        <taxon>Coelurosauria</taxon>
        <taxon>Aves</taxon>
        <taxon>Neognathae</taxon>
        <taxon>Neoaves</taxon>
        <taxon>Telluraves</taxon>
        <taxon>Coraciimorphae</taxon>
        <taxon>Piciformes</taxon>
        <taxon>Bucconidae</taxon>
        <taxon>Bucco</taxon>
    </lineage>
</organism>
<evidence type="ECO:0000313" key="6">
    <source>
        <dbReference type="EMBL" id="NXH17136.1"/>
    </source>
</evidence>
<feature type="region of interest" description="Disordered" evidence="4">
    <location>
        <begin position="141"/>
        <end position="171"/>
    </location>
</feature>
<feature type="region of interest" description="Disordered" evidence="4">
    <location>
        <begin position="240"/>
        <end position="259"/>
    </location>
</feature>
<dbReference type="GO" id="GO:0005634">
    <property type="term" value="C:nucleus"/>
    <property type="evidence" value="ECO:0007669"/>
    <property type="project" value="TreeGrafter"/>
</dbReference>
<evidence type="ECO:0000256" key="1">
    <source>
        <dbReference type="ARBA" id="ARBA00022723"/>
    </source>
</evidence>
<reference evidence="6 7" key="1">
    <citation type="submission" date="2019-09" db="EMBL/GenBank/DDBJ databases">
        <title>Bird 10,000 Genomes (B10K) Project - Family phase.</title>
        <authorList>
            <person name="Zhang G."/>
        </authorList>
    </citation>
    <scope>NUCLEOTIDE SEQUENCE [LARGE SCALE GENOMIC DNA]</scope>
    <source>
        <strain evidence="6">B10K-DU-001-16</strain>
        <tissue evidence="6">Muscle</tissue>
    </source>
</reference>
<protein>
    <submittedName>
        <fullName evidence="6">Z804B protein</fullName>
    </submittedName>
</protein>
<gene>
    <name evidence="6" type="primary">Znf804b</name>
    <name evidence="6" type="ORF">BUCCAP_R07957</name>
</gene>
<dbReference type="InterPro" id="IPR013087">
    <property type="entry name" value="Znf_C2H2_type"/>
</dbReference>
<dbReference type="GO" id="GO:0008270">
    <property type="term" value="F:zinc ion binding"/>
    <property type="evidence" value="ECO:0007669"/>
    <property type="project" value="UniProtKB-KW"/>
</dbReference>
<feature type="region of interest" description="Disordered" evidence="4">
    <location>
        <begin position="475"/>
        <end position="538"/>
    </location>
</feature>
<sequence length="1220" mass="132846">MECYLVISSRHLSNGHYRGIKGVFRGPLCKKDTRLPDYAEKEKAAAKALEDVKANFYCELCDKQYHKHHEFDNHINSYDHAHKQRLKDLKQREFARNVASKSWKDEKKQEKALKRLHELAELRQHIPGSGPVLKAPRLVLQKQPPPDGFSLSKGAKVPASCPRSPTREGQGLSSRLLEEQQLILSRQQCPAARARALGKGCSPVFPEGSSTSPRAGVSFSFSKKVPLKLESSAAVFSENSEEGSDWSELPSHKTKQGLEGSHPAMILEEESRASLEQGAPIPQAQVGLVDSESSHGAVEAQVLQDNDRSGDGELEEEVTAHPSPPRVKTQLSKVDSSASLQEAEPESKQNEPEQLLGALIPSSSQESSLCPELNHSKQHNSQQAEHPAELPAQPWAKPGLGHRALESSQTLPRETLVQEVKCQALPFLHVLSKDGSTALQWPTELLLFTKTEPCLSYGCNPLYFDFRLSLHPRDSQEQGIKQASCREPSPGGDEGSAVRMLKEDHQLLTPKKRRRGSLKPRKAKQQAESEPGKEMNENGPKCLVWNENLPKVPAYLGLSPKGCVAGDSLQPRALTRPLRGWERQKQSRRSESISFSALLSRITKSQAAKCHSVCPDGKGESFRCIPDVASCSSDISDSGEDLLSDRSSAENEGCGSDRRCWRCPSPHKSSPDRHSSSSATSVSSMSSSLSSMAPTPPKHSKTPWLLGCQRAERHKCTHRKHKSILPSAEMDKDCLVLSTSASTRSCRHRSTVTAPGCSRHQVQAHRDRSQHSRGRHQHFGQIESRTRSYPSSNPCSIRDSSSSQRSLRSRSGSFPKEAESCQDTGKQDLGGGFNTQLGRAGRAQDASWNGNGEGQGLASCSSESLAQAVGGKRKSLTAKGLLERAQSKRSQKHGTESFSKLKDHSPSHFALQFPAPGDGIASFPLPGELLVEQHPATLLETHLEASERADAALSGGTAEHHCLFTDIIPLGPQSLSRTTAIRDQAQLFLNEPSCVPGANHLPGAFPSVVANSAETKDVRLDSQQAADTSTSLHAHALENCADLAICSPFSSPAARQQPGTLSPEEEDNYRWLQLQAQQHMQKQLLAKPLQLLPAAGPAPGLQHPALSSIQHMLLQHLALSSPLSLAQLAPLALSPLAPALIPSHPAWLTAHPWHVLSNTFVPLSFPVLPHAACIPACFSPQLSTASPSALHPNPWLHPFFQGQEPQPHSCSRHSPQLPTA</sequence>
<name>A0A7K9HUI3_9PICI</name>
<evidence type="ECO:0000259" key="5">
    <source>
        <dbReference type="PROSITE" id="PS00028"/>
    </source>
</evidence>
<feature type="compositionally biased region" description="Polar residues" evidence="4">
    <location>
        <begin position="329"/>
        <end position="340"/>
    </location>
</feature>